<dbReference type="PANTHER" id="PTHR43031:SF1">
    <property type="entry name" value="PYRIDINE NUCLEOTIDE-DISULPHIDE OXIDOREDUCTASE"/>
    <property type="match status" value="1"/>
</dbReference>
<reference evidence="3" key="1">
    <citation type="journal article" date="2014" name="Environ. Microbiol.">
        <title>Comparative genomics of the marine bacterial genus Glaciecola reveals the high degree of genomic diversity and genomic characteristic for cold adaptation.</title>
        <authorList>
            <person name="Qin Q.L."/>
            <person name="Xie B.B."/>
            <person name="Yu Y."/>
            <person name="Shu Y.L."/>
            <person name="Rong J.C."/>
            <person name="Zhang Y.J."/>
            <person name="Zhao D.L."/>
            <person name="Chen X.L."/>
            <person name="Zhang X.Y."/>
            <person name="Chen B."/>
            <person name="Zhou B.C."/>
            <person name="Zhang Y.Z."/>
        </authorList>
    </citation>
    <scope>NUCLEOTIDE SEQUENCE [LARGE SCALE GENOMIC DNA]</scope>
    <source>
        <strain evidence="3">ACAM 615</strain>
    </source>
</reference>
<dbReference type="Pfam" id="PF00581">
    <property type="entry name" value="Rhodanese"/>
    <property type="match status" value="1"/>
</dbReference>
<evidence type="ECO:0000313" key="2">
    <source>
        <dbReference type="EMBL" id="GAC30474.1"/>
    </source>
</evidence>
<dbReference type="PROSITE" id="PS50206">
    <property type="entry name" value="RHODANESE_3"/>
    <property type="match status" value="1"/>
</dbReference>
<feature type="domain" description="Rhodanese" evidence="1">
    <location>
        <begin position="75"/>
        <end position="165"/>
    </location>
</feature>
<dbReference type="CDD" id="cd00158">
    <property type="entry name" value="RHOD"/>
    <property type="match status" value="1"/>
</dbReference>
<name>K6YCK7_9ALTE</name>
<accession>K6YCK7</accession>
<evidence type="ECO:0000313" key="3">
    <source>
        <dbReference type="Proteomes" id="UP000006251"/>
    </source>
</evidence>
<dbReference type="SUPFAM" id="SSF52821">
    <property type="entry name" value="Rhodanese/Cell cycle control phosphatase"/>
    <property type="match status" value="1"/>
</dbReference>
<dbReference type="InterPro" id="IPR001763">
    <property type="entry name" value="Rhodanese-like_dom"/>
</dbReference>
<dbReference type="Gene3D" id="3.40.250.10">
    <property type="entry name" value="Rhodanese-like domain"/>
    <property type="match status" value="1"/>
</dbReference>
<dbReference type="InterPro" id="IPR050229">
    <property type="entry name" value="GlpE_sulfurtransferase"/>
</dbReference>
<sequence length="168" mass="18606">MQKSAFLELLAKIINKSTLSGCSKKLNGSNTMKNSKLINLNKSTFTLFTCLCLLFISAAAMASRDISPETMLAMQKSERLLLDVRTVEEYTTSHIPTSVNIPLNEIGTRLSRLSDFKDSPVVVYCRSGTRAAKAITLLEENGFTNVMHLEGDMLGWEAEKRPTNQLGK</sequence>
<dbReference type="Proteomes" id="UP000006251">
    <property type="component" value="Unassembled WGS sequence"/>
</dbReference>
<dbReference type="PANTHER" id="PTHR43031">
    <property type="entry name" value="FAD-DEPENDENT OXIDOREDUCTASE"/>
    <property type="match status" value="1"/>
</dbReference>
<dbReference type="STRING" id="1121922.GCA_000428905_01356"/>
<dbReference type="InterPro" id="IPR036873">
    <property type="entry name" value="Rhodanese-like_dom_sf"/>
</dbReference>
<keyword evidence="3" id="KW-1185">Reference proteome</keyword>
<organism evidence="2 3">
    <name type="scientific">Brumicola pallidula DSM 14239 = ACAM 615</name>
    <dbReference type="NCBI Taxonomy" id="1121922"/>
    <lineage>
        <taxon>Bacteria</taxon>
        <taxon>Pseudomonadati</taxon>
        <taxon>Pseudomonadota</taxon>
        <taxon>Gammaproteobacteria</taxon>
        <taxon>Alteromonadales</taxon>
        <taxon>Alteromonadaceae</taxon>
        <taxon>Brumicola</taxon>
    </lineage>
</organism>
<gene>
    <name evidence="2" type="ORF">GPAL_3632</name>
</gene>
<comment type="caution">
    <text evidence="2">The sequence shown here is derived from an EMBL/GenBank/DDBJ whole genome shotgun (WGS) entry which is preliminary data.</text>
</comment>
<dbReference type="EMBL" id="BAEQ01000057">
    <property type="protein sequence ID" value="GAC30474.1"/>
    <property type="molecule type" value="Genomic_DNA"/>
</dbReference>
<proteinExistence type="predicted"/>
<dbReference type="AlphaFoldDB" id="K6YCK7"/>
<protein>
    <recommendedName>
        <fullName evidence="1">Rhodanese domain-containing protein</fullName>
    </recommendedName>
</protein>
<evidence type="ECO:0000259" key="1">
    <source>
        <dbReference type="PROSITE" id="PS50206"/>
    </source>
</evidence>
<dbReference type="SMART" id="SM00450">
    <property type="entry name" value="RHOD"/>
    <property type="match status" value="1"/>
</dbReference>